<dbReference type="Pfam" id="PF04438">
    <property type="entry name" value="zf-HIT"/>
    <property type="match status" value="1"/>
</dbReference>
<dbReference type="PROSITE" id="PS51083">
    <property type="entry name" value="ZF_HIT"/>
    <property type="match status" value="1"/>
</dbReference>
<sequence length="191" mass="21256">MPGSCEVCSSEPSKYRCPICALMSCSLACTQSHKIYCAPKPQISTEPTESSPPNNAEQPSVNGVSNNEQTTVAETKNNKLTPGSIATSPEVTELFKHHPKLRNQLHDIYKSTLEGEWVEWYTPPSRGRFNGRGGRAPTRRSRGPWTSEKGFNRGMGRVRKFRQDCEEGHETGTSAEAFVQFLNLVNHNQSE</sequence>
<evidence type="ECO:0000256" key="1">
    <source>
        <dbReference type="PROSITE-ProRule" id="PRU00453"/>
    </source>
</evidence>
<proteinExistence type="predicted"/>
<evidence type="ECO:0000313" key="5">
    <source>
        <dbReference type="Proteomes" id="UP000191285"/>
    </source>
</evidence>
<dbReference type="Proteomes" id="UP000191285">
    <property type="component" value="Unassembled WGS sequence"/>
</dbReference>
<dbReference type="STRING" id="303698.A0A1V6SX16"/>
<keyword evidence="1" id="KW-0863">Zinc-finger</keyword>
<reference evidence="5" key="1">
    <citation type="journal article" date="2017" name="Nat. Microbiol.">
        <title>Global analysis of biosynthetic gene clusters reveals vast potential of secondary metabolite production in Penicillium species.</title>
        <authorList>
            <person name="Nielsen J.C."/>
            <person name="Grijseels S."/>
            <person name="Prigent S."/>
            <person name="Ji B."/>
            <person name="Dainat J."/>
            <person name="Nielsen K.F."/>
            <person name="Frisvad J.C."/>
            <person name="Workman M."/>
            <person name="Nielsen J."/>
        </authorList>
    </citation>
    <scope>NUCLEOTIDE SEQUENCE [LARGE SCALE GENOMIC DNA]</scope>
    <source>
        <strain evidence="5">IBT 24891</strain>
    </source>
</reference>
<comment type="caution">
    <text evidence="4">The sequence shown here is derived from an EMBL/GenBank/DDBJ whole genome shotgun (WGS) entry which is preliminary data.</text>
</comment>
<organism evidence="4 5">
    <name type="scientific">Penicillium steckii</name>
    <dbReference type="NCBI Taxonomy" id="303698"/>
    <lineage>
        <taxon>Eukaryota</taxon>
        <taxon>Fungi</taxon>
        <taxon>Dikarya</taxon>
        <taxon>Ascomycota</taxon>
        <taxon>Pezizomycotina</taxon>
        <taxon>Eurotiomycetes</taxon>
        <taxon>Eurotiomycetidae</taxon>
        <taxon>Eurotiales</taxon>
        <taxon>Aspergillaceae</taxon>
        <taxon>Penicillium</taxon>
    </lineage>
</organism>
<dbReference type="SUPFAM" id="SSF144232">
    <property type="entry name" value="HIT/MYND zinc finger-like"/>
    <property type="match status" value="1"/>
</dbReference>
<feature type="domain" description="HIT-type" evidence="3">
    <location>
        <begin position="5"/>
        <end position="37"/>
    </location>
</feature>
<gene>
    <name evidence="4" type="ORF">PENSTE_c018G03594</name>
</gene>
<dbReference type="Gene3D" id="3.30.60.190">
    <property type="match status" value="1"/>
</dbReference>
<evidence type="ECO:0000256" key="2">
    <source>
        <dbReference type="SAM" id="MobiDB-lite"/>
    </source>
</evidence>
<dbReference type="AlphaFoldDB" id="A0A1V6SX16"/>
<dbReference type="InterPro" id="IPR007529">
    <property type="entry name" value="Znf_HIT"/>
</dbReference>
<dbReference type="OrthoDB" id="18412at2759"/>
<protein>
    <recommendedName>
        <fullName evidence="3">HIT-type domain-containing protein</fullName>
    </recommendedName>
</protein>
<keyword evidence="1" id="KW-0479">Metal-binding</keyword>
<keyword evidence="5" id="KW-1185">Reference proteome</keyword>
<evidence type="ECO:0000313" key="4">
    <source>
        <dbReference type="EMBL" id="OQE18274.1"/>
    </source>
</evidence>
<dbReference type="CDD" id="cd23023">
    <property type="entry name" value="zf-HIT_BCD1"/>
    <property type="match status" value="1"/>
</dbReference>
<evidence type="ECO:0000259" key="3">
    <source>
        <dbReference type="PROSITE" id="PS51083"/>
    </source>
</evidence>
<dbReference type="GO" id="GO:0008270">
    <property type="term" value="F:zinc ion binding"/>
    <property type="evidence" value="ECO:0007669"/>
    <property type="project" value="UniProtKB-UniRule"/>
</dbReference>
<name>A0A1V6SX16_9EURO</name>
<keyword evidence="1" id="KW-0862">Zinc</keyword>
<dbReference type="EMBL" id="MLKD01000018">
    <property type="protein sequence ID" value="OQE18274.1"/>
    <property type="molecule type" value="Genomic_DNA"/>
</dbReference>
<accession>A0A1V6SX16</accession>
<feature type="region of interest" description="Disordered" evidence="2">
    <location>
        <begin position="42"/>
        <end position="66"/>
    </location>
</feature>